<feature type="coiled-coil region" evidence="1">
    <location>
        <begin position="558"/>
        <end position="599"/>
    </location>
</feature>
<dbReference type="PANTHER" id="PTHR23159">
    <property type="entry name" value="CENTROSOMAL PROTEIN 2"/>
    <property type="match status" value="1"/>
</dbReference>
<feature type="region of interest" description="Disordered" evidence="2">
    <location>
        <begin position="442"/>
        <end position="478"/>
    </location>
</feature>
<dbReference type="PANTHER" id="PTHR23159:SF31">
    <property type="entry name" value="CENTROSOME-ASSOCIATED PROTEIN CEP250 ISOFORM X1"/>
    <property type="match status" value="1"/>
</dbReference>
<evidence type="ECO:0000313" key="4">
    <source>
        <dbReference type="Proteomes" id="UP000241890"/>
    </source>
</evidence>
<dbReference type="AlphaFoldDB" id="A0A2R5GJI8"/>
<feature type="region of interest" description="Disordered" evidence="2">
    <location>
        <begin position="360"/>
        <end position="399"/>
    </location>
</feature>
<evidence type="ECO:0000256" key="2">
    <source>
        <dbReference type="SAM" id="MobiDB-lite"/>
    </source>
</evidence>
<dbReference type="InParanoid" id="A0A2R5GJI8"/>
<feature type="region of interest" description="Disordered" evidence="2">
    <location>
        <begin position="774"/>
        <end position="803"/>
    </location>
</feature>
<dbReference type="EMBL" id="BEYU01000089">
    <property type="protein sequence ID" value="GBG31047.1"/>
    <property type="molecule type" value="Genomic_DNA"/>
</dbReference>
<feature type="coiled-coil region" evidence="1">
    <location>
        <begin position="720"/>
        <end position="747"/>
    </location>
</feature>
<keyword evidence="1" id="KW-0175">Coiled coil</keyword>
<gene>
    <name evidence="3" type="ORF">FCC1311_072682</name>
</gene>
<feature type="region of interest" description="Disordered" evidence="2">
    <location>
        <begin position="240"/>
        <end position="278"/>
    </location>
</feature>
<comment type="caution">
    <text evidence="3">The sequence shown here is derived from an EMBL/GenBank/DDBJ whole genome shotgun (WGS) entry which is preliminary data.</text>
</comment>
<organism evidence="3 4">
    <name type="scientific">Hondaea fermentalgiana</name>
    <dbReference type="NCBI Taxonomy" id="2315210"/>
    <lineage>
        <taxon>Eukaryota</taxon>
        <taxon>Sar</taxon>
        <taxon>Stramenopiles</taxon>
        <taxon>Bigyra</taxon>
        <taxon>Labyrinthulomycetes</taxon>
        <taxon>Thraustochytrida</taxon>
        <taxon>Thraustochytriidae</taxon>
        <taxon>Hondaea</taxon>
    </lineage>
</organism>
<evidence type="ECO:0000256" key="1">
    <source>
        <dbReference type="SAM" id="Coils"/>
    </source>
</evidence>
<feature type="region of interest" description="Disordered" evidence="2">
    <location>
        <begin position="821"/>
        <end position="844"/>
    </location>
</feature>
<keyword evidence="4" id="KW-1185">Reference proteome</keyword>
<feature type="compositionally biased region" description="Acidic residues" evidence="2">
    <location>
        <begin position="245"/>
        <end position="257"/>
    </location>
</feature>
<protein>
    <submittedName>
        <fullName evidence="3">Uncharacterized protein</fullName>
    </submittedName>
</protein>
<feature type="compositionally biased region" description="Polar residues" evidence="2">
    <location>
        <begin position="465"/>
        <end position="475"/>
    </location>
</feature>
<evidence type="ECO:0000313" key="3">
    <source>
        <dbReference type="EMBL" id="GBG31047.1"/>
    </source>
</evidence>
<name>A0A2R5GJI8_9STRA</name>
<feature type="compositionally biased region" description="Basic and acidic residues" evidence="2">
    <location>
        <begin position="821"/>
        <end position="838"/>
    </location>
</feature>
<sequence>MIAGNDTAPNTVMNHVLILEIPEESLATALHSNIPLELELLLARESVLGSKTLGEALRALHGTQIVAAHEHLYFAALDIVHEGERAPSDVDVCDADQEESQGTKAEAQIALCAVDEDKIETTLGPVVASTLVHAFVSQGVDRVCARFREHAMRNIWSEISQDATARLAASGEMVRDLQQVNSALRVQRDAAIDELRGMRDELERARENALEANRAAREKALAMEDLQMNLASLNTSMVETKQQEVEPEIVSDDDEDASEGREDNTITMRKNTRSDFKSPVTPHIALEDALAGLAAKARLKSPNSPFCVKQASLPSWAQDPQIVAPSLLDSPAAEVHCGAAETAYSDDETSGRPDAINTERVVADSGHSKKSNNDVEDHDSLMEERKTSEEELTPRTLGSKERLHAQLLAQSASNSEASDGGSLSVSVPQATASTYSSAVLAPGASRVGHPSPTLLMNERRPESSLPLSPTNQRSTKLQDDACLSPCSFEAEAMDRAHQEELARVQREHRMTLVTMDNNHRQQIKSLQGVMKKALLEAQLRREATEVSQTLQGEGSETESDLQSELETAAKRTAELENELEIAIKQTSELEDQLEACRSRLCEQRCTLDEKDTILQAKDQLLQAYASQIRMQRSVSSLPKQDLHIELLGKVASRALATACQQQCIVEALRTAHKTKEAEVMEASAMGSKNTVIAGLRCQIASQVAVIDSERRATQAALGQSDMALAEKRQAEAKLEEERKAHAATKSLLADAEACIRSQMEHMEHTAPRSILMGENASAGDKNDDGMVDNDADDDEEEEDEEDNFQYTVKFTSQLLIEKSLGIREPRAPPRHPEPRQYFETENSPLAADGVVSAGRRGELGISRSSSMSAITARVDSAGQLGSARSTSSSMILGPALEHIERLEEAFRTQRAQIRVYHGLVDKSKHGHAREVTSMRRVAAGLHASRVAIERSFASERRNLLVRVHHLERELQETKLALQGEIDCLQARADDLANKVLHADSEEVREVVQKMCTISERLRALRPVTSEMVSADAQERHAMQEQLQLLELTCERQRIKHAEALAEALAEAEHHKDCRENLRQKYNALQPQSAFEIFDSFHVPNDMESTKRARIERILEDLRVTLASLEPYLVRDERL</sequence>
<reference evidence="3 4" key="1">
    <citation type="submission" date="2017-12" db="EMBL/GenBank/DDBJ databases">
        <title>Sequencing, de novo assembly and annotation of complete genome of a new Thraustochytrid species, strain FCC1311.</title>
        <authorList>
            <person name="Sedici K."/>
            <person name="Godart F."/>
            <person name="Aiese Cigliano R."/>
            <person name="Sanseverino W."/>
            <person name="Barakat M."/>
            <person name="Ortet P."/>
            <person name="Marechal E."/>
            <person name="Cagnac O."/>
            <person name="Amato A."/>
        </authorList>
    </citation>
    <scope>NUCLEOTIDE SEQUENCE [LARGE SCALE GENOMIC DNA]</scope>
</reference>
<proteinExistence type="predicted"/>
<feature type="compositionally biased region" description="Basic and acidic residues" evidence="2">
    <location>
        <begin position="371"/>
        <end position="399"/>
    </location>
</feature>
<dbReference type="Proteomes" id="UP000241890">
    <property type="component" value="Unassembled WGS sequence"/>
</dbReference>
<feature type="compositionally biased region" description="Acidic residues" evidence="2">
    <location>
        <begin position="785"/>
        <end position="803"/>
    </location>
</feature>
<accession>A0A2R5GJI8</accession>
<feature type="coiled-coil region" evidence="1">
    <location>
        <begin position="956"/>
        <end position="994"/>
    </location>
</feature>